<name>A0ABP8W562_9ACTN</name>
<dbReference type="Proteomes" id="UP001500621">
    <property type="component" value="Unassembled WGS sequence"/>
</dbReference>
<dbReference type="RefSeq" id="WP_345264702.1">
    <property type="nucleotide sequence ID" value="NZ_BAABIM010000002.1"/>
</dbReference>
<keyword evidence="1" id="KW-0472">Membrane</keyword>
<evidence type="ECO:0008006" key="4">
    <source>
        <dbReference type="Google" id="ProtNLM"/>
    </source>
</evidence>
<accession>A0ABP8W562</accession>
<sequence>MTARRRPTLRRRLMFAVAANVLTMTPVVCVLALPAFLEERDREAYEARAVEYGTDKALNQPTWSTALADAWPRCDARPRTIGQDVLAVTNDGETRRMSADRADAIRDGGGSVWVVGYCR</sequence>
<keyword evidence="1" id="KW-1133">Transmembrane helix</keyword>
<reference evidence="3" key="1">
    <citation type="journal article" date="2019" name="Int. J. Syst. Evol. Microbiol.">
        <title>The Global Catalogue of Microorganisms (GCM) 10K type strain sequencing project: providing services to taxonomists for standard genome sequencing and annotation.</title>
        <authorList>
            <consortium name="The Broad Institute Genomics Platform"/>
            <consortium name="The Broad Institute Genome Sequencing Center for Infectious Disease"/>
            <person name="Wu L."/>
            <person name="Ma J."/>
        </authorList>
    </citation>
    <scope>NUCLEOTIDE SEQUENCE [LARGE SCALE GENOMIC DNA]</scope>
    <source>
        <strain evidence="3">JCM 18127</strain>
    </source>
</reference>
<keyword evidence="1" id="KW-0812">Transmembrane</keyword>
<keyword evidence="3" id="KW-1185">Reference proteome</keyword>
<protein>
    <recommendedName>
        <fullName evidence="4">DUF4258 domain-containing protein</fullName>
    </recommendedName>
</protein>
<feature type="transmembrane region" description="Helical" evidence="1">
    <location>
        <begin position="12"/>
        <end position="37"/>
    </location>
</feature>
<organism evidence="2 3">
    <name type="scientific">Nocardioides nanhaiensis</name>
    <dbReference type="NCBI Taxonomy" id="1476871"/>
    <lineage>
        <taxon>Bacteria</taxon>
        <taxon>Bacillati</taxon>
        <taxon>Actinomycetota</taxon>
        <taxon>Actinomycetes</taxon>
        <taxon>Propionibacteriales</taxon>
        <taxon>Nocardioidaceae</taxon>
        <taxon>Nocardioides</taxon>
    </lineage>
</organism>
<proteinExistence type="predicted"/>
<evidence type="ECO:0000313" key="2">
    <source>
        <dbReference type="EMBL" id="GAA4680347.1"/>
    </source>
</evidence>
<evidence type="ECO:0000313" key="3">
    <source>
        <dbReference type="Proteomes" id="UP001500621"/>
    </source>
</evidence>
<comment type="caution">
    <text evidence="2">The sequence shown here is derived from an EMBL/GenBank/DDBJ whole genome shotgun (WGS) entry which is preliminary data.</text>
</comment>
<evidence type="ECO:0000256" key="1">
    <source>
        <dbReference type="SAM" id="Phobius"/>
    </source>
</evidence>
<dbReference type="EMBL" id="BAABIM010000002">
    <property type="protein sequence ID" value="GAA4680347.1"/>
    <property type="molecule type" value="Genomic_DNA"/>
</dbReference>
<gene>
    <name evidence="2" type="ORF">GCM10023226_16910</name>
</gene>